<proteinExistence type="predicted"/>
<accession>A0A6C0JTU4</accession>
<reference evidence="1" key="1">
    <citation type="journal article" date="2020" name="Nature">
        <title>Giant virus diversity and host interactions through global metagenomics.</title>
        <authorList>
            <person name="Schulz F."/>
            <person name="Roux S."/>
            <person name="Paez-Espino D."/>
            <person name="Jungbluth S."/>
            <person name="Walsh D.A."/>
            <person name="Denef V.J."/>
            <person name="McMahon K.D."/>
            <person name="Konstantinidis K.T."/>
            <person name="Eloe-Fadrosh E.A."/>
            <person name="Kyrpides N.C."/>
            <person name="Woyke T."/>
        </authorList>
    </citation>
    <scope>NUCLEOTIDE SEQUENCE</scope>
    <source>
        <strain evidence="1">GVMAG-S-1062768-28</strain>
    </source>
</reference>
<dbReference type="EMBL" id="MN740695">
    <property type="protein sequence ID" value="QHU08226.1"/>
    <property type="molecule type" value="Genomic_DNA"/>
</dbReference>
<organism evidence="1">
    <name type="scientific">viral metagenome</name>
    <dbReference type="NCBI Taxonomy" id="1070528"/>
    <lineage>
        <taxon>unclassified sequences</taxon>
        <taxon>metagenomes</taxon>
        <taxon>organismal metagenomes</taxon>
    </lineage>
</organism>
<evidence type="ECO:0000313" key="1">
    <source>
        <dbReference type="EMBL" id="QHU08226.1"/>
    </source>
</evidence>
<sequence length="72" mass="8275">MQNVWIVYYAFRNMQTEIIGIVKSEQDAKIMIKATNDHETVNGWDNYSLKYMCIPFDTNLVISGEDGPLSLT</sequence>
<name>A0A6C0JTU4_9ZZZZ</name>
<dbReference type="AlphaFoldDB" id="A0A6C0JTU4"/>
<protein>
    <submittedName>
        <fullName evidence="1">Uncharacterized protein</fullName>
    </submittedName>
</protein>